<reference evidence="3 4" key="1">
    <citation type="submission" date="2020-03" db="EMBL/GenBank/DDBJ databases">
        <title>Sequencing the genomes of 1000 actinobacteria strains.</title>
        <authorList>
            <person name="Klenk H.-P."/>
        </authorList>
    </citation>
    <scope>NUCLEOTIDE SEQUENCE [LARGE SCALE GENOMIC DNA]</scope>
    <source>
        <strain evidence="3 4">DSM 45685</strain>
    </source>
</reference>
<evidence type="ECO:0000256" key="2">
    <source>
        <dbReference type="SAM" id="Phobius"/>
    </source>
</evidence>
<keyword evidence="2" id="KW-1133">Transmembrane helix</keyword>
<evidence type="ECO:0008006" key="5">
    <source>
        <dbReference type="Google" id="ProtNLM"/>
    </source>
</evidence>
<protein>
    <recommendedName>
        <fullName evidence="5">Pentapeptide repeat-containing protein</fullName>
    </recommendedName>
</protein>
<evidence type="ECO:0000313" key="3">
    <source>
        <dbReference type="EMBL" id="NIJ14870.1"/>
    </source>
</evidence>
<keyword evidence="4" id="KW-1185">Reference proteome</keyword>
<keyword evidence="2" id="KW-0812">Transmembrane</keyword>
<gene>
    <name evidence="3" type="ORF">FHU38_005278</name>
</gene>
<proteinExistence type="predicted"/>
<organism evidence="3 4">
    <name type="scientific">Saccharomonospora amisosensis</name>
    <dbReference type="NCBI Taxonomy" id="1128677"/>
    <lineage>
        <taxon>Bacteria</taxon>
        <taxon>Bacillati</taxon>
        <taxon>Actinomycetota</taxon>
        <taxon>Actinomycetes</taxon>
        <taxon>Pseudonocardiales</taxon>
        <taxon>Pseudonocardiaceae</taxon>
        <taxon>Saccharomonospora</taxon>
    </lineage>
</organism>
<dbReference type="Proteomes" id="UP000545493">
    <property type="component" value="Unassembled WGS sequence"/>
</dbReference>
<evidence type="ECO:0000313" key="4">
    <source>
        <dbReference type="Proteomes" id="UP000545493"/>
    </source>
</evidence>
<sequence length="359" mass="40182">MRVFRRLARRWFSPLYATVLSSILLLVAISGWLLTDSGTSRSEALRTGGLAGGAVVALYALWLNDRRRRVEEARQEVERSRHELESHRVADERFARAIELLGHETDQVRVGALHALAGLARGRPDYTQTVLDVLCSYLRRPYSHPRFTGSQAPPDAEAERELQVRLTAQRLIYDLLPAAGSDDAPAYDLDLTGAALEYLDLSRRRLGTVVLRYAYLHSSTNLSECEFTGPAWFTSTTTGDGRLSGRFRCRDTVFRERAWFSKTTFNSLADFTGTSFEGETGFADATFLGDAVLRDTSFAAGLDLRRATFDSFVDLRWRTAPAGVSLFNTLVNPERDVQLPAGWTTEPLPDGRAQLRVRE</sequence>
<evidence type="ECO:0000256" key="1">
    <source>
        <dbReference type="SAM" id="Coils"/>
    </source>
</evidence>
<feature type="coiled-coil region" evidence="1">
    <location>
        <begin position="63"/>
        <end position="90"/>
    </location>
</feature>
<feature type="transmembrane region" description="Helical" evidence="2">
    <location>
        <begin position="45"/>
        <end position="64"/>
    </location>
</feature>
<accession>A0A7X5UVH1</accession>
<keyword evidence="2" id="KW-0472">Membrane</keyword>
<dbReference type="EMBL" id="JAAOYM010000003">
    <property type="protein sequence ID" value="NIJ14870.1"/>
    <property type="molecule type" value="Genomic_DNA"/>
</dbReference>
<comment type="caution">
    <text evidence="3">The sequence shown here is derived from an EMBL/GenBank/DDBJ whole genome shotgun (WGS) entry which is preliminary data.</text>
</comment>
<feature type="transmembrane region" description="Helical" evidence="2">
    <location>
        <begin position="12"/>
        <end position="33"/>
    </location>
</feature>
<name>A0A7X5UVH1_9PSEU</name>
<dbReference type="AlphaFoldDB" id="A0A7X5UVH1"/>
<dbReference type="Gene3D" id="2.160.20.80">
    <property type="entry name" value="E3 ubiquitin-protein ligase SopA"/>
    <property type="match status" value="1"/>
</dbReference>
<keyword evidence="1" id="KW-0175">Coiled coil</keyword>